<dbReference type="EMBL" id="OV170221">
    <property type="protein sequence ID" value="CAH0713678.1"/>
    <property type="molecule type" value="Genomic_DNA"/>
</dbReference>
<dbReference type="AlphaFoldDB" id="A0A8J9V1A8"/>
<dbReference type="Pfam" id="PF00650">
    <property type="entry name" value="CRAL_TRIO"/>
    <property type="match status" value="1"/>
</dbReference>
<dbReference type="InterPro" id="IPR036865">
    <property type="entry name" value="CRAL-TRIO_dom_sf"/>
</dbReference>
<reference evidence="2" key="1">
    <citation type="submission" date="2021-12" db="EMBL/GenBank/DDBJ databases">
        <authorList>
            <person name="Martin H S."/>
        </authorList>
    </citation>
    <scope>NUCLEOTIDE SEQUENCE</scope>
</reference>
<dbReference type="InterPro" id="IPR036273">
    <property type="entry name" value="CRAL/TRIO_N_dom_sf"/>
</dbReference>
<sequence length="314" mass="36369">MKALAIAFKKVDRDTAMSATKYSHPFLNGLKPLPEGYEEELQQLREWMKSQPHLPYISDEYIFLFLHSNYYKVKETKDTIECYFTLRNNSPDLFTNRDPLLPKNKTILDITHMVALPKLSTEGYHILLYRLADTDYSKLNFADAVRVFCMFNDIKLSEDRLSEGYIVIFDMKGCSLGHLTRVTLPALRAFMHYIQNAHPCRLKKIHVVHTVSFINQVMCLVKPLIHSNLLNLLNFSSEGPASVVDVELLPEDYGGAQPSTSKLHEEQRKNMQMNYRDWLIESEIFKVDEKKRIKKPSKGMFASFTSSFKSLDID</sequence>
<dbReference type="GO" id="GO:0016020">
    <property type="term" value="C:membrane"/>
    <property type="evidence" value="ECO:0007669"/>
    <property type="project" value="TreeGrafter"/>
</dbReference>
<evidence type="ECO:0000259" key="1">
    <source>
        <dbReference type="SMART" id="SM00516"/>
    </source>
</evidence>
<dbReference type="PANTHER" id="PTHR10174">
    <property type="entry name" value="ALPHA-TOCOPHEROL TRANSFER PROTEIN-RELATED"/>
    <property type="match status" value="1"/>
</dbReference>
<evidence type="ECO:0000313" key="2">
    <source>
        <dbReference type="EMBL" id="CAH0713678.1"/>
    </source>
</evidence>
<dbReference type="OrthoDB" id="1434354at2759"/>
<feature type="non-terminal residue" evidence="2">
    <location>
        <position position="314"/>
    </location>
</feature>
<name>A0A8J9V1A8_9NEOP</name>
<accession>A0A8J9V1A8</accession>
<dbReference type="PANTHER" id="PTHR10174:SF222">
    <property type="entry name" value="GH10083P-RELATED"/>
    <property type="match status" value="1"/>
</dbReference>
<organism evidence="2 3">
    <name type="scientific">Brenthis ino</name>
    <name type="common">lesser marbled fritillary</name>
    <dbReference type="NCBI Taxonomy" id="405034"/>
    <lineage>
        <taxon>Eukaryota</taxon>
        <taxon>Metazoa</taxon>
        <taxon>Ecdysozoa</taxon>
        <taxon>Arthropoda</taxon>
        <taxon>Hexapoda</taxon>
        <taxon>Insecta</taxon>
        <taxon>Pterygota</taxon>
        <taxon>Neoptera</taxon>
        <taxon>Endopterygota</taxon>
        <taxon>Lepidoptera</taxon>
        <taxon>Glossata</taxon>
        <taxon>Ditrysia</taxon>
        <taxon>Papilionoidea</taxon>
        <taxon>Nymphalidae</taxon>
        <taxon>Heliconiinae</taxon>
        <taxon>Argynnini</taxon>
        <taxon>Brenthis</taxon>
    </lineage>
</organism>
<keyword evidence="3" id="KW-1185">Reference proteome</keyword>
<evidence type="ECO:0000313" key="3">
    <source>
        <dbReference type="Proteomes" id="UP000838878"/>
    </source>
</evidence>
<dbReference type="CDD" id="cd00170">
    <property type="entry name" value="SEC14"/>
    <property type="match status" value="1"/>
</dbReference>
<dbReference type="Proteomes" id="UP000838878">
    <property type="component" value="Chromosome 1"/>
</dbReference>
<dbReference type="SMART" id="SM00516">
    <property type="entry name" value="SEC14"/>
    <property type="match status" value="1"/>
</dbReference>
<proteinExistence type="predicted"/>
<dbReference type="SUPFAM" id="SSF46938">
    <property type="entry name" value="CRAL/TRIO N-terminal domain"/>
    <property type="match status" value="1"/>
</dbReference>
<dbReference type="InterPro" id="IPR001251">
    <property type="entry name" value="CRAL-TRIO_dom"/>
</dbReference>
<dbReference type="SUPFAM" id="SSF52087">
    <property type="entry name" value="CRAL/TRIO domain"/>
    <property type="match status" value="1"/>
</dbReference>
<dbReference type="Gene3D" id="3.40.525.10">
    <property type="entry name" value="CRAL-TRIO lipid binding domain"/>
    <property type="match status" value="1"/>
</dbReference>
<dbReference type="GO" id="GO:1902936">
    <property type="term" value="F:phosphatidylinositol bisphosphate binding"/>
    <property type="evidence" value="ECO:0007669"/>
    <property type="project" value="TreeGrafter"/>
</dbReference>
<feature type="domain" description="CRAL-TRIO" evidence="1">
    <location>
        <begin position="107"/>
        <end position="258"/>
    </location>
</feature>
<gene>
    <name evidence="2" type="ORF">BINO364_LOCUS810</name>
</gene>
<protein>
    <recommendedName>
        <fullName evidence="1">CRAL-TRIO domain-containing protein</fullName>
    </recommendedName>
</protein>